<dbReference type="AlphaFoldDB" id="A0A9P6W3N8"/>
<dbReference type="Proteomes" id="UP000777482">
    <property type="component" value="Unassembled WGS sequence"/>
</dbReference>
<comment type="caution">
    <text evidence="2">The sequence shown here is derived from an EMBL/GenBank/DDBJ whole genome shotgun (WGS) entry which is preliminary data.</text>
</comment>
<proteinExistence type="predicted"/>
<organism evidence="2 3">
    <name type="scientific">Rhodotorula mucilaginosa</name>
    <name type="common">Yeast</name>
    <name type="synonym">Rhodotorula rubra</name>
    <dbReference type="NCBI Taxonomy" id="5537"/>
    <lineage>
        <taxon>Eukaryota</taxon>
        <taxon>Fungi</taxon>
        <taxon>Dikarya</taxon>
        <taxon>Basidiomycota</taxon>
        <taxon>Pucciniomycotina</taxon>
        <taxon>Microbotryomycetes</taxon>
        <taxon>Sporidiobolales</taxon>
        <taxon>Sporidiobolaceae</taxon>
        <taxon>Rhodotorula</taxon>
    </lineage>
</organism>
<gene>
    <name evidence="2" type="ORF">C6P46_003972</name>
</gene>
<feature type="compositionally biased region" description="Acidic residues" evidence="1">
    <location>
        <begin position="611"/>
        <end position="627"/>
    </location>
</feature>
<feature type="region of interest" description="Disordered" evidence="1">
    <location>
        <begin position="1"/>
        <end position="35"/>
    </location>
</feature>
<accession>A0A9P6W3N8</accession>
<evidence type="ECO:0000313" key="2">
    <source>
        <dbReference type="EMBL" id="KAG0661560.1"/>
    </source>
</evidence>
<evidence type="ECO:0000313" key="3">
    <source>
        <dbReference type="Proteomes" id="UP000777482"/>
    </source>
</evidence>
<reference evidence="2 3" key="1">
    <citation type="submission" date="2020-11" db="EMBL/GenBank/DDBJ databases">
        <title>Kefir isolates.</title>
        <authorList>
            <person name="Marcisauskas S."/>
            <person name="Kim Y."/>
            <person name="Blasche S."/>
        </authorList>
    </citation>
    <scope>NUCLEOTIDE SEQUENCE [LARGE SCALE GENOMIC DNA]</scope>
    <source>
        <strain evidence="2 3">KR</strain>
    </source>
</reference>
<feature type="compositionally biased region" description="Low complexity" evidence="1">
    <location>
        <begin position="706"/>
        <end position="728"/>
    </location>
</feature>
<feature type="region of interest" description="Disordered" evidence="1">
    <location>
        <begin position="530"/>
        <end position="745"/>
    </location>
</feature>
<feature type="compositionally biased region" description="Acidic residues" evidence="1">
    <location>
        <begin position="663"/>
        <end position="672"/>
    </location>
</feature>
<keyword evidence="3" id="KW-1185">Reference proteome</keyword>
<feature type="compositionally biased region" description="Low complexity" evidence="1">
    <location>
        <begin position="673"/>
        <end position="694"/>
    </location>
</feature>
<dbReference type="OrthoDB" id="1926878at2759"/>
<feature type="non-terminal residue" evidence="2">
    <location>
        <position position="745"/>
    </location>
</feature>
<protein>
    <submittedName>
        <fullName evidence="2">Uncharacterized protein</fullName>
    </submittedName>
</protein>
<dbReference type="EMBL" id="PUHQ01000034">
    <property type="protein sequence ID" value="KAG0661560.1"/>
    <property type="molecule type" value="Genomic_DNA"/>
</dbReference>
<feature type="compositionally biased region" description="Acidic residues" evidence="1">
    <location>
        <begin position="542"/>
        <end position="585"/>
    </location>
</feature>
<sequence length="745" mass="80494">MATAPTNQPVLGEDGKPLSPKSSTTYNEDVVSFTDPADGTQKRAVVTRCWADEQAPEAVAEAARIGVPFTPVRPPLLSLFPSPVLESATTLIDKGFLRGDIVRPRRTASSSAAAPTRGQLGQIVDLETEVQVQRVLTGEEIEGWFAASDLVAATRINHGDHVVSGDWIGVVEEVFEMAMIELGDSGTVRRVCDIGNTFSVGTATDTIKQMLLERGEGILAMFLGASDFKRILDVKQCVVAVNWLCRNPQAPASDSESTAWTRPKRYWFDIDQLTLVRASADHLHSINDKVVFRDPLRFPPPSSGLATSYPDGYRVLAVRNCRTTLTILWQDGTRTEAPSTEYEQVPTVDEETDVFPGDVGVFSGVTPNRIGVVQSMDAKKRTIRLRYLDDETCLPGKEEEETVSGLEFDPHGPPPDAYGVRRGDWILVLGEGDKNGAKPPMVPGLGESEIAAGLMPGGEDLRMEISNLGLAYCQTLPDNFVPPKPKDAPPSLRWYGEVWDLLLTGETEVRFPGGDKAALPVSRLVHVDDGLDPDAGLGGEAGVDEDGMMLDDDEEDDAEATDQSWETEDEEEEEEEEDDDEEEEGAVSVVECTRDQVGVASLVNGAVNSHDDDDDDDPEDPDYEMEDAAALADDGREGDRRKSKRRRAHGPLAAEEVVKGWADEEEEEEEEAVGATDEGTLADTPAGPAPVVAKPVDEQKLSEPVAAAAAADSAQPAAASTSTGAATAVSMPTETDDFEDWSRFQ</sequence>
<name>A0A9P6W3N8_RHOMI</name>
<evidence type="ECO:0000256" key="1">
    <source>
        <dbReference type="SAM" id="MobiDB-lite"/>
    </source>
</evidence>